<name>A0A6I8SIF9_XENTR</name>
<protein>
    <recommendedName>
        <fullName evidence="3">Chemokine interleukin-8-like domain-containing protein</fullName>
    </recommendedName>
</protein>
<dbReference type="GO" id="GO:0005576">
    <property type="term" value="C:extracellular region"/>
    <property type="evidence" value="ECO:0007669"/>
    <property type="project" value="InterPro"/>
</dbReference>
<evidence type="ECO:0008006" key="3">
    <source>
        <dbReference type="Google" id="ProtNLM"/>
    </source>
</evidence>
<evidence type="ECO:0000313" key="2">
    <source>
        <dbReference type="Ensembl" id="ENSXETP00000098075"/>
    </source>
</evidence>
<dbReference type="SUPFAM" id="SSF54117">
    <property type="entry name" value="Interleukin 8-like chemokines"/>
    <property type="match status" value="1"/>
</dbReference>
<reference evidence="2" key="2">
    <citation type="submission" date="2020-05" db="UniProtKB">
        <authorList>
            <consortium name="Ensembl"/>
        </authorList>
    </citation>
    <scope>IDENTIFICATION</scope>
</reference>
<dbReference type="InParanoid" id="A0A6I8SIF9"/>
<keyword evidence="1" id="KW-1133">Transmembrane helix</keyword>
<proteinExistence type="predicted"/>
<dbReference type="Ensembl" id="ENSXETT00000079172">
    <property type="protein sequence ID" value="ENSXETP00000098075"/>
    <property type="gene ID" value="ENSXETG00000039265"/>
</dbReference>
<dbReference type="InterPro" id="IPR036048">
    <property type="entry name" value="Interleukin_8-like_sf"/>
</dbReference>
<dbReference type="Bgee" id="ENSXETG00000039265">
    <property type="expression patterns" value="Expressed in heart and 1 other cell type or tissue"/>
</dbReference>
<keyword evidence="1" id="KW-0472">Membrane</keyword>
<reference evidence="2" key="1">
    <citation type="journal article" date="2010" name="Science">
        <title>The genome of the Western clawed frog Xenopus tropicalis.</title>
        <authorList>
            <person name="Hellsten U."/>
            <person name="Harland R.M."/>
            <person name="Gilchrist M.J."/>
            <person name="Hendrix D."/>
            <person name="Jurka J."/>
            <person name="Kapitonov V."/>
            <person name="Ovcharenko I."/>
            <person name="Putnam N.H."/>
            <person name="Shu S."/>
            <person name="Taher L."/>
            <person name="Blitz I.L."/>
            <person name="Blumberg B."/>
            <person name="Dichmann D.S."/>
            <person name="Dubchak I."/>
            <person name="Amaya E."/>
            <person name="Detter J.C."/>
            <person name="Fletcher R."/>
            <person name="Gerhard D.S."/>
            <person name="Goodstein D."/>
            <person name="Graves T."/>
            <person name="Grigoriev I.V."/>
            <person name="Grimwood J."/>
            <person name="Kawashima T."/>
            <person name="Lindquist E."/>
            <person name="Lucas S.M."/>
            <person name="Mead P.E."/>
            <person name="Mitros T."/>
            <person name="Ogino H."/>
            <person name="Ohta Y."/>
            <person name="Poliakov A.V."/>
            <person name="Pollet N."/>
            <person name="Robert J."/>
            <person name="Salamov A."/>
            <person name="Sater A.K."/>
            <person name="Schmutz J."/>
            <person name="Terry A."/>
            <person name="Vize P.D."/>
            <person name="Warren W.C."/>
            <person name="Wells D."/>
            <person name="Wills A."/>
            <person name="Wilson R.K."/>
            <person name="Zimmerman L.B."/>
            <person name="Zorn A.M."/>
            <person name="Grainger R."/>
            <person name="Grammer T."/>
            <person name="Khokha M.K."/>
            <person name="Richardson P.M."/>
            <person name="Rokhsar D.S."/>
        </authorList>
    </citation>
    <scope>NUCLEOTIDE SEQUENCE [LARGE SCALE GENOMIC DNA]</scope>
    <source>
        <strain evidence="2">Nigerian</strain>
    </source>
</reference>
<evidence type="ECO:0000256" key="1">
    <source>
        <dbReference type="SAM" id="Phobius"/>
    </source>
</evidence>
<dbReference type="GO" id="GO:0006955">
    <property type="term" value="P:immune response"/>
    <property type="evidence" value="ECO:0007669"/>
    <property type="project" value="InterPro"/>
</dbReference>
<keyword evidence="1" id="KW-0812">Transmembrane</keyword>
<dbReference type="Gene3D" id="2.40.50.40">
    <property type="match status" value="1"/>
</dbReference>
<feature type="transmembrane region" description="Helical" evidence="1">
    <location>
        <begin position="6"/>
        <end position="27"/>
    </location>
</feature>
<sequence length="81" mass="8998">MYISIYIALTTELVPLLICFVLTGLSLEPKLPGGRCKCFKQTNSFIKPSKLTRVEFFPPGRSCPQLECLSKAVVFTKALSN</sequence>
<dbReference type="AlphaFoldDB" id="A0A6I8SIF9"/>
<organism evidence="2">
    <name type="scientific">Xenopus tropicalis</name>
    <name type="common">Western clawed frog</name>
    <name type="synonym">Silurana tropicalis</name>
    <dbReference type="NCBI Taxonomy" id="8364"/>
    <lineage>
        <taxon>Eukaryota</taxon>
        <taxon>Metazoa</taxon>
        <taxon>Chordata</taxon>
        <taxon>Craniata</taxon>
        <taxon>Vertebrata</taxon>
        <taxon>Euteleostomi</taxon>
        <taxon>Amphibia</taxon>
        <taxon>Batrachia</taxon>
        <taxon>Anura</taxon>
        <taxon>Pipoidea</taxon>
        <taxon>Pipidae</taxon>
        <taxon>Xenopodinae</taxon>
        <taxon>Xenopus</taxon>
        <taxon>Silurana</taxon>
    </lineage>
</organism>
<accession>A0A6I8SIF9</accession>
<dbReference type="GO" id="GO:0008009">
    <property type="term" value="F:chemokine activity"/>
    <property type="evidence" value="ECO:0007669"/>
    <property type="project" value="InterPro"/>
</dbReference>